<evidence type="ECO:0000313" key="1">
    <source>
        <dbReference type="EMBL" id="HIU22452.1"/>
    </source>
</evidence>
<reference evidence="1" key="2">
    <citation type="journal article" date="2021" name="PeerJ">
        <title>Extensive microbial diversity within the chicken gut microbiome revealed by metagenomics and culture.</title>
        <authorList>
            <person name="Gilroy R."/>
            <person name="Ravi A."/>
            <person name="Getino M."/>
            <person name="Pursley I."/>
            <person name="Horton D.L."/>
            <person name="Alikhan N.F."/>
            <person name="Baker D."/>
            <person name="Gharbi K."/>
            <person name="Hall N."/>
            <person name="Watson M."/>
            <person name="Adriaenssens E.M."/>
            <person name="Foster-Nyarko E."/>
            <person name="Jarju S."/>
            <person name="Secka A."/>
            <person name="Antonio M."/>
            <person name="Oren A."/>
            <person name="Chaudhuri R.R."/>
            <person name="La Ragione R."/>
            <person name="Hildebrand F."/>
            <person name="Pallen M.J."/>
        </authorList>
    </citation>
    <scope>NUCLEOTIDE SEQUENCE</scope>
    <source>
        <strain evidence="1">CHK197-8231</strain>
    </source>
</reference>
<organism evidence="1 2">
    <name type="scientific">Candidatus Fimihabitans intestinipullorum</name>
    <dbReference type="NCBI Taxonomy" id="2840820"/>
    <lineage>
        <taxon>Bacteria</taxon>
        <taxon>Bacillati</taxon>
        <taxon>Mycoplasmatota</taxon>
        <taxon>Mycoplasmatota incertae sedis</taxon>
        <taxon>Candidatus Fimihabitans</taxon>
    </lineage>
</organism>
<reference evidence="1" key="1">
    <citation type="submission" date="2020-10" db="EMBL/GenBank/DDBJ databases">
        <authorList>
            <person name="Gilroy R."/>
        </authorList>
    </citation>
    <scope>NUCLEOTIDE SEQUENCE</scope>
    <source>
        <strain evidence="1">CHK197-8231</strain>
    </source>
</reference>
<gene>
    <name evidence="1" type="ORF">IAD49_02595</name>
</gene>
<dbReference type="Proteomes" id="UP000824087">
    <property type="component" value="Unassembled WGS sequence"/>
</dbReference>
<evidence type="ECO:0000313" key="2">
    <source>
        <dbReference type="Proteomes" id="UP000824087"/>
    </source>
</evidence>
<sequence>MENYGDIKTIRKRKRYLKRLYRQCQNQIERETIGWSLIANIELLHYYTHLGNFSVTGDIGRILNECVVLIRDIKYKKLNGILRQDKPYMDENYLSFLMSLANYVADGNLQRFESQIGNSFDRTSAMNGAKHFYAFLQDEAISPVAEQILSDTSSIYFCECRNKKDHLGSTFFDYIFHKPYICVLEHHDLRDLFTLIRECALGVKFYMKEDLHCDSFQNVCAYVMEELAFSYFETNETHREDIELLKKQRESDFTGYANDTLMQIHSLPGQQNLKSFFHPNVNEILKVIPRQLKKDLVEIQAYVMARGLVQQIQFNKELGLEHLKTLMRMNISNEQRPDFEKIGLGDDVLLTLAQEMSMRSKNVYSCYHEKKR</sequence>
<proteinExistence type="predicted"/>
<accession>A0A9D1HUU9</accession>
<name>A0A9D1HUU9_9BACT</name>
<dbReference type="AlphaFoldDB" id="A0A9D1HUU9"/>
<dbReference type="EMBL" id="DVML01000013">
    <property type="protein sequence ID" value="HIU22452.1"/>
    <property type="molecule type" value="Genomic_DNA"/>
</dbReference>
<comment type="caution">
    <text evidence="1">The sequence shown here is derived from an EMBL/GenBank/DDBJ whole genome shotgun (WGS) entry which is preliminary data.</text>
</comment>
<protein>
    <submittedName>
        <fullName evidence="1">Uncharacterized protein</fullName>
    </submittedName>
</protein>